<accession>A0A4V2V4R4</accession>
<dbReference type="AlphaFoldDB" id="A0A4V2V4R4"/>
<sequence>MISAQNALLSAIYTRLASDGDLTGLIGANGISDRLLPRPKLPGITFGECTSRDYSTDATSGAEHLLTIEIWSDAQGRKKLNVIAERVRMLLHDAQLEPEDTVLVNLQHRSTRIRRVVKTGYFRAEALFRAVTECS</sequence>
<dbReference type="InterPro" id="IPR053745">
    <property type="entry name" value="Viral_Tail_Comp_sf"/>
</dbReference>
<dbReference type="Proteomes" id="UP000295097">
    <property type="component" value="Unassembled WGS sequence"/>
</dbReference>
<dbReference type="InterPro" id="IPR021508">
    <property type="entry name" value="Gp17-like"/>
</dbReference>
<proteinExistence type="predicted"/>
<dbReference type="Pfam" id="PF11367">
    <property type="entry name" value="Tail_completion_gp17"/>
    <property type="match status" value="1"/>
</dbReference>
<organism evidence="1 2">
    <name type="scientific">Martelella mediterranea</name>
    <dbReference type="NCBI Taxonomy" id="293089"/>
    <lineage>
        <taxon>Bacteria</taxon>
        <taxon>Pseudomonadati</taxon>
        <taxon>Pseudomonadota</taxon>
        <taxon>Alphaproteobacteria</taxon>
        <taxon>Hyphomicrobiales</taxon>
        <taxon>Aurantimonadaceae</taxon>
        <taxon>Martelella</taxon>
    </lineage>
</organism>
<keyword evidence="2" id="KW-1185">Reference proteome</keyword>
<reference evidence="1 2" key="1">
    <citation type="submission" date="2019-03" db="EMBL/GenBank/DDBJ databases">
        <title>Freshwater and sediment microbial communities from various areas in North America, analyzing microbe dynamics in response to fracking.</title>
        <authorList>
            <person name="Lamendella R."/>
        </authorList>
    </citation>
    <scope>NUCLEOTIDE SEQUENCE [LARGE SCALE GENOMIC DNA]</scope>
    <source>
        <strain evidence="1 2">175.2</strain>
    </source>
</reference>
<protein>
    <submittedName>
        <fullName evidence="1">Uncharacterized protein DUF3168</fullName>
    </submittedName>
</protein>
<evidence type="ECO:0000313" key="2">
    <source>
        <dbReference type="Proteomes" id="UP000295097"/>
    </source>
</evidence>
<gene>
    <name evidence="1" type="ORF">EDC90_1008123</name>
</gene>
<dbReference type="RefSeq" id="WP_245510981.1">
    <property type="nucleotide sequence ID" value="NZ_SMAR01000008.1"/>
</dbReference>
<comment type="caution">
    <text evidence="1">The sequence shown here is derived from an EMBL/GenBank/DDBJ whole genome shotgun (WGS) entry which is preliminary data.</text>
</comment>
<evidence type="ECO:0000313" key="1">
    <source>
        <dbReference type="EMBL" id="TCT40983.1"/>
    </source>
</evidence>
<dbReference type="EMBL" id="SMAR01000008">
    <property type="protein sequence ID" value="TCT40983.1"/>
    <property type="molecule type" value="Genomic_DNA"/>
</dbReference>
<dbReference type="Gene3D" id="3.30.2000.30">
    <property type="match status" value="1"/>
</dbReference>
<name>A0A4V2V4R4_9HYPH</name>